<dbReference type="EMBL" id="CMWB01000040">
    <property type="protein sequence ID" value="CKJ27888.1"/>
    <property type="molecule type" value="Genomic_DNA"/>
</dbReference>
<dbReference type="InterPro" id="IPR046905">
    <property type="entry name" value="ABC-3C_MC1"/>
</dbReference>
<sequence length="231" mass="27747">MRDIVIKFLQNNHFNQLDTDFDFYTNSQKSEYFIVSQYSPDELNNFFDDDKTSQVIKEFERVSLTPEHENIKKNTSMFILVEVDDLKEVFEDEKVQRSILLIEEDYYYFRKFIILYTRNGLLDLRDKETNEILYTYLESNIDAFEDDMFFSESYFMAMEIGVKLPFFTLPKRNDIYQSIESQYQDDKDELDNRLLDFYTKNTDEKLSKSLKDISTDDDNISDLLQIGELLQ</sequence>
<dbReference type="Pfam" id="PF20289">
    <property type="entry name" value="MComp1"/>
    <property type="match status" value="1"/>
</dbReference>
<proteinExistence type="predicted"/>
<dbReference type="AlphaFoldDB" id="A0A064C1P9"/>
<protein>
    <submittedName>
        <fullName evidence="1">Uncharacterized protein</fullName>
    </submittedName>
</protein>
<comment type="caution">
    <text evidence="1">The sequence shown here is derived from an EMBL/GenBank/DDBJ whole genome shotgun (WGS) entry which is preliminary data.</text>
</comment>
<dbReference type="Proteomes" id="UP000045541">
    <property type="component" value="Unassembled WGS sequence"/>
</dbReference>
<evidence type="ECO:0000313" key="2">
    <source>
        <dbReference type="Proteomes" id="UP000045541"/>
    </source>
</evidence>
<evidence type="ECO:0000313" key="1">
    <source>
        <dbReference type="EMBL" id="CKJ27888.1"/>
    </source>
</evidence>
<reference evidence="1 2" key="1">
    <citation type="submission" date="2015-03" db="EMBL/GenBank/DDBJ databases">
        <authorList>
            <consortium name="Pathogen Informatics"/>
            <person name="Murphy D."/>
        </authorList>
    </citation>
    <scope>NUCLEOTIDE SEQUENCE [LARGE SCALE GENOMIC DNA]</scope>
    <source>
        <strain evidence="1 2">0310</strain>
    </source>
</reference>
<gene>
    <name evidence="1" type="ORF">ERS096071_01806</name>
</gene>
<accession>A0A064C1P9</accession>
<organism evidence="1 2">
    <name type="scientific">Streptococcus pneumoniae</name>
    <dbReference type="NCBI Taxonomy" id="1313"/>
    <lineage>
        <taxon>Bacteria</taxon>
        <taxon>Bacillati</taxon>
        <taxon>Bacillota</taxon>
        <taxon>Bacilli</taxon>
        <taxon>Lactobacillales</taxon>
        <taxon>Streptococcaceae</taxon>
        <taxon>Streptococcus</taxon>
    </lineage>
</organism>
<name>A0A064C1P9_STREE</name>